<gene>
    <name evidence="2" type="ORF">GWK08_18090</name>
</gene>
<keyword evidence="3" id="KW-1185">Reference proteome</keyword>
<evidence type="ECO:0000313" key="3">
    <source>
        <dbReference type="Proteomes" id="UP000468581"/>
    </source>
</evidence>
<organism evidence="2 3">
    <name type="scientific">Leptobacterium flavescens</name>
    <dbReference type="NCBI Taxonomy" id="472055"/>
    <lineage>
        <taxon>Bacteria</taxon>
        <taxon>Pseudomonadati</taxon>
        <taxon>Bacteroidota</taxon>
        <taxon>Flavobacteriia</taxon>
        <taxon>Flavobacteriales</taxon>
        <taxon>Flavobacteriaceae</taxon>
        <taxon>Leptobacterium</taxon>
    </lineage>
</organism>
<dbReference type="RefSeq" id="WP_163608798.1">
    <property type="nucleotide sequence ID" value="NZ_JAABOO010000004.1"/>
</dbReference>
<reference evidence="2 3" key="1">
    <citation type="submission" date="2020-01" db="EMBL/GenBank/DDBJ databases">
        <title>Leptobacterium flavescens.</title>
        <authorList>
            <person name="Wang G."/>
        </authorList>
    </citation>
    <scope>NUCLEOTIDE SEQUENCE [LARGE SCALE GENOMIC DNA]</scope>
    <source>
        <strain evidence="2 3">KCTC 22160</strain>
    </source>
</reference>
<evidence type="ECO:0000313" key="2">
    <source>
        <dbReference type="EMBL" id="NER15371.1"/>
    </source>
</evidence>
<dbReference type="InterPro" id="IPR000485">
    <property type="entry name" value="AsnC-type_HTH_dom"/>
</dbReference>
<dbReference type="GO" id="GO:0043565">
    <property type="term" value="F:sequence-specific DNA binding"/>
    <property type="evidence" value="ECO:0007669"/>
    <property type="project" value="InterPro"/>
</dbReference>
<feature type="domain" description="HTH asnC-type" evidence="1">
    <location>
        <begin position="3"/>
        <end position="31"/>
    </location>
</feature>
<sequence>MRIDDLSWKIMEALQKNSRVTLKEIAQIVGLIYNPELKPTELLKKEPRF</sequence>
<dbReference type="AlphaFoldDB" id="A0A6P0UPW4"/>
<dbReference type="Proteomes" id="UP000468581">
    <property type="component" value="Unassembled WGS sequence"/>
</dbReference>
<name>A0A6P0UPW4_9FLAO</name>
<comment type="caution">
    <text evidence="2">The sequence shown here is derived from an EMBL/GenBank/DDBJ whole genome shotgun (WGS) entry which is preliminary data.</text>
</comment>
<proteinExistence type="predicted"/>
<accession>A0A6P0UPW4</accession>
<dbReference type="SUPFAM" id="SSF46785">
    <property type="entry name" value="Winged helix' DNA-binding domain"/>
    <property type="match status" value="1"/>
</dbReference>
<dbReference type="Gene3D" id="1.10.10.10">
    <property type="entry name" value="Winged helix-like DNA-binding domain superfamily/Winged helix DNA-binding domain"/>
    <property type="match status" value="1"/>
</dbReference>
<dbReference type="Pfam" id="PF13404">
    <property type="entry name" value="HTH_AsnC-type"/>
    <property type="match status" value="1"/>
</dbReference>
<protein>
    <submittedName>
        <fullName evidence="2">Winged helix-turn-helix transcriptional regulator</fullName>
    </submittedName>
</protein>
<evidence type="ECO:0000259" key="1">
    <source>
        <dbReference type="Pfam" id="PF13404"/>
    </source>
</evidence>
<dbReference type="InterPro" id="IPR036390">
    <property type="entry name" value="WH_DNA-bd_sf"/>
</dbReference>
<dbReference type="EMBL" id="JAABOO010000004">
    <property type="protein sequence ID" value="NER15371.1"/>
    <property type="molecule type" value="Genomic_DNA"/>
</dbReference>
<dbReference type="InterPro" id="IPR036388">
    <property type="entry name" value="WH-like_DNA-bd_sf"/>
</dbReference>